<dbReference type="GO" id="GO:0050660">
    <property type="term" value="F:flavin adenine dinucleotide binding"/>
    <property type="evidence" value="ECO:0007669"/>
    <property type="project" value="TreeGrafter"/>
</dbReference>
<dbReference type="Pfam" id="PF02776">
    <property type="entry name" value="TPP_enzyme_N"/>
    <property type="match status" value="1"/>
</dbReference>
<dbReference type="GO" id="GO:0102481">
    <property type="term" value="F:3D-(3,5/4)-trihydroxycyclohexane-1,2-dione hydrolase activity"/>
    <property type="evidence" value="ECO:0007669"/>
    <property type="project" value="UniProtKB-EC"/>
</dbReference>
<dbReference type="RefSeq" id="WP_253742966.1">
    <property type="nucleotide sequence ID" value="NZ_BAABKA010000001.1"/>
</dbReference>
<proteinExistence type="inferred from homology"/>
<dbReference type="GO" id="GO:0009097">
    <property type="term" value="P:isoleucine biosynthetic process"/>
    <property type="evidence" value="ECO:0007669"/>
    <property type="project" value="TreeGrafter"/>
</dbReference>
<comment type="caution">
    <text evidence="7">The sequence shown here is derived from an EMBL/GenBank/DDBJ whole genome shotgun (WGS) entry which is preliminary data.</text>
</comment>
<dbReference type="CDD" id="cd00568">
    <property type="entry name" value="TPP_enzymes"/>
    <property type="match status" value="1"/>
</dbReference>
<protein>
    <submittedName>
        <fullName evidence="7">3D-(3,5/4)-trihydroxycyclohexane-1,2-dione acylhydrolase (Decyclizing)</fullName>
        <ecNumber evidence="7">3.7.1.22</ecNumber>
    </submittedName>
</protein>
<evidence type="ECO:0000259" key="6">
    <source>
        <dbReference type="Pfam" id="PF02776"/>
    </source>
</evidence>
<dbReference type="GO" id="GO:0000287">
    <property type="term" value="F:magnesium ion binding"/>
    <property type="evidence" value="ECO:0007669"/>
    <property type="project" value="InterPro"/>
</dbReference>
<dbReference type="GO" id="GO:0005948">
    <property type="term" value="C:acetolactate synthase complex"/>
    <property type="evidence" value="ECO:0007669"/>
    <property type="project" value="TreeGrafter"/>
</dbReference>
<dbReference type="CDD" id="cd07035">
    <property type="entry name" value="TPP_PYR_POX_like"/>
    <property type="match status" value="1"/>
</dbReference>
<dbReference type="SUPFAM" id="SSF52467">
    <property type="entry name" value="DHS-like NAD/FAD-binding domain"/>
    <property type="match status" value="1"/>
</dbReference>
<evidence type="ECO:0000259" key="4">
    <source>
        <dbReference type="Pfam" id="PF00205"/>
    </source>
</evidence>
<keyword evidence="8" id="KW-1185">Reference proteome</keyword>
<dbReference type="InterPro" id="IPR011766">
    <property type="entry name" value="TPP_enzyme_TPP-bd"/>
</dbReference>
<evidence type="ECO:0000313" key="8">
    <source>
        <dbReference type="Proteomes" id="UP001139648"/>
    </source>
</evidence>
<accession>A0A9X2GEC0</accession>
<feature type="domain" description="Thiamine pyrophosphate enzyme central" evidence="4">
    <location>
        <begin position="233"/>
        <end position="364"/>
    </location>
</feature>
<feature type="domain" description="Thiamine pyrophosphate enzyme N-terminal TPP-binding" evidence="6">
    <location>
        <begin position="34"/>
        <end position="146"/>
    </location>
</feature>
<dbReference type="Gene3D" id="3.40.50.970">
    <property type="match status" value="2"/>
</dbReference>
<dbReference type="GO" id="GO:0030976">
    <property type="term" value="F:thiamine pyrophosphate binding"/>
    <property type="evidence" value="ECO:0007669"/>
    <property type="project" value="InterPro"/>
</dbReference>
<dbReference type="InterPro" id="IPR012001">
    <property type="entry name" value="Thiamin_PyroP_enz_TPP-bd_dom"/>
</dbReference>
<feature type="domain" description="Thiamine pyrophosphate enzyme TPP-binding" evidence="5">
    <location>
        <begin position="439"/>
        <end position="588"/>
    </location>
</feature>
<dbReference type="EC" id="3.7.1.22" evidence="7"/>
<dbReference type="Pfam" id="PF02775">
    <property type="entry name" value="TPP_enzyme_C"/>
    <property type="match status" value="1"/>
</dbReference>
<reference evidence="7" key="1">
    <citation type="submission" date="2022-06" db="EMBL/GenBank/DDBJ databases">
        <title>Sequencing the genomes of 1000 actinobacteria strains.</title>
        <authorList>
            <person name="Klenk H.-P."/>
        </authorList>
    </citation>
    <scope>NUCLEOTIDE SEQUENCE</scope>
    <source>
        <strain evidence="7">DSM 46694</strain>
    </source>
</reference>
<organism evidence="7 8">
    <name type="scientific">Nonomuraea thailandensis</name>
    <dbReference type="NCBI Taxonomy" id="1188745"/>
    <lineage>
        <taxon>Bacteria</taxon>
        <taxon>Bacillati</taxon>
        <taxon>Actinomycetota</taxon>
        <taxon>Actinomycetes</taxon>
        <taxon>Streptosporangiales</taxon>
        <taxon>Streptosporangiaceae</taxon>
        <taxon>Nonomuraea</taxon>
    </lineage>
</organism>
<dbReference type="SUPFAM" id="SSF52518">
    <property type="entry name" value="Thiamin diphosphate-binding fold (THDP-binding)"/>
    <property type="match status" value="2"/>
</dbReference>
<dbReference type="Proteomes" id="UP001139648">
    <property type="component" value="Unassembled WGS sequence"/>
</dbReference>
<keyword evidence="2 3" id="KW-0786">Thiamine pyrophosphate</keyword>
<evidence type="ECO:0000256" key="1">
    <source>
        <dbReference type="ARBA" id="ARBA00007812"/>
    </source>
</evidence>
<dbReference type="Pfam" id="PF00205">
    <property type="entry name" value="TPP_enzyme_M"/>
    <property type="match status" value="1"/>
</dbReference>
<evidence type="ECO:0000313" key="7">
    <source>
        <dbReference type="EMBL" id="MCP2356205.1"/>
    </source>
</evidence>
<dbReference type="GO" id="GO:0009099">
    <property type="term" value="P:L-valine biosynthetic process"/>
    <property type="evidence" value="ECO:0007669"/>
    <property type="project" value="TreeGrafter"/>
</dbReference>
<dbReference type="PANTHER" id="PTHR18968">
    <property type="entry name" value="THIAMINE PYROPHOSPHATE ENZYMES"/>
    <property type="match status" value="1"/>
</dbReference>
<dbReference type="Gene3D" id="3.40.50.1220">
    <property type="entry name" value="TPP-binding domain"/>
    <property type="match status" value="1"/>
</dbReference>
<dbReference type="GO" id="GO:0003984">
    <property type="term" value="F:acetolactate synthase activity"/>
    <property type="evidence" value="ECO:0007669"/>
    <property type="project" value="TreeGrafter"/>
</dbReference>
<evidence type="ECO:0000256" key="3">
    <source>
        <dbReference type="RuleBase" id="RU362132"/>
    </source>
</evidence>
<evidence type="ECO:0000259" key="5">
    <source>
        <dbReference type="Pfam" id="PF02775"/>
    </source>
</evidence>
<dbReference type="InterPro" id="IPR029061">
    <property type="entry name" value="THDP-binding"/>
</dbReference>
<comment type="similarity">
    <text evidence="1 3">Belongs to the TPP enzyme family.</text>
</comment>
<dbReference type="EMBL" id="JAMZEB010000002">
    <property type="protein sequence ID" value="MCP2356205.1"/>
    <property type="molecule type" value="Genomic_DNA"/>
</dbReference>
<dbReference type="InterPro" id="IPR045229">
    <property type="entry name" value="TPP_enz"/>
</dbReference>
<gene>
    <name evidence="7" type="ORF">HD597_003225</name>
</gene>
<name>A0A9X2GEC0_9ACTN</name>
<dbReference type="InterPro" id="IPR029035">
    <property type="entry name" value="DHS-like_NAD/FAD-binding_dom"/>
</dbReference>
<keyword evidence="7" id="KW-0378">Hydrolase</keyword>
<dbReference type="PANTHER" id="PTHR18968:SF9">
    <property type="entry name" value="3D-(3,5_4)-TRIHYDROXYCYCLOHEXANE-1,2-DIONE HYDROLASE"/>
    <property type="match status" value="1"/>
</dbReference>
<dbReference type="InterPro" id="IPR012000">
    <property type="entry name" value="Thiamin_PyroP_enz_cen_dom"/>
</dbReference>
<dbReference type="AlphaFoldDB" id="A0A9X2GEC0"/>
<sequence>MTAERVARAAAIARAGSLEAALDSGELPRRHDLTMAEAVVLGLIRQGVTRFVAVLGHGSTELGEVLRVYQDAGVVRTFAVRHETEASHAATALRWVTGEKAAVVTSIGPGALQAMAGSLVAASDGVGVWHLYGDETTEDEGPNMQQIPRPEQGLFLRLTATMGPSYSLHTPRALPTALRRGLNQVDHPYRPGPFYLLLPLNTQPQLIEGFNLDELPVGAPPQLGAASPTASYAEIARRLLGAQRVVIKVGGGADGCREELEELADLVDGVFVMSPVSLGVIPSGHPRQMMVGGSKGSLSGNHAMEHADLLLAVGTRSVCQADSSRTGYPNVQHVVNVNADLDAATHYARTSALVGDARLSLAALIEAVKTQTRDTAPRESPWLAECRAARAAWEDVKAARLARPRLHDPVWGREVLTQPAAVHTVAEWAAGTRAVTFFDAGDVQAYGFQMSAQDDPKASFTEAGASYMGFATSAVLATALSEDDWYAVAVTGDGSFTMNPQVLIDGVAHGATGCVVVLDNRRMAAISSLQAAQYGQEHATWDHVEVDYVAWGASVTGVNALFGGTTPEELRAALDKARAHPGLSIVHVPVYYGPDPDGGLPSYGRWNVGNWVGSTQELRHEIGL</sequence>
<evidence type="ECO:0000256" key="2">
    <source>
        <dbReference type="ARBA" id="ARBA00023052"/>
    </source>
</evidence>